<evidence type="ECO:0000313" key="2">
    <source>
        <dbReference type="Proteomes" id="UP000002059"/>
    </source>
</evidence>
<gene>
    <name evidence="1" type="ORF">PAAG_11666</name>
</gene>
<dbReference type="RefSeq" id="XP_015703179.1">
    <property type="nucleotide sequence ID" value="XM_015847270.1"/>
</dbReference>
<dbReference type="GeneID" id="26970586"/>
<keyword evidence="2" id="KW-1185">Reference proteome</keyword>
<dbReference type="Proteomes" id="UP000002059">
    <property type="component" value="Partially assembled WGS sequence"/>
</dbReference>
<dbReference type="EMBL" id="KN293998">
    <property type="protein sequence ID" value="KGQ01673.1"/>
    <property type="molecule type" value="Genomic_DNA"/>
</dbReference>
<organism evidence="1 2">
    <name type="scientific">Paracoccidioides lutzii (strain ATCC MYA-826 / Pb01)</name>
    <name type="common">Paracoccidioides brasiliensis</name>
    <dbReference type="NCBI Taxonomy" id="502779"/>
    <lineage>
        <taxon>Eukaryota</taxon>
        <taxon>Fungi</taxon>
        <taxon>Dikarya</taxon>
        <taxon>Ascomycota</taxon>
        <taxon>Pezizomycotina</taxon>
        <taxon>Eurotiomycetes</taxon>
        <taxon>Eurotiomycetidae</taxon>
        <taxon>Onygenales</taxon>
        <taxon>Ajellomycetaceae</taxon>
        <taxon>Paracoccidioides</taxon>
    </lineage>
</organism>
<dbReference type="KEGG" id="pbl:PAAG_11666"/>
<dbReference type="AlphaFoldDB" id="A0A0A2V2J4"/>
<proteinExistence type="predicted"/>
<evidence type="ECO:0000313" key="1">
    <source>
        <dbReference type="EMBL" id="KGQ01673.1"/>
    </source>
</evidence>
<dbReference type="HOGENOM" id="CLU_2606660_0_0_1"/>
<protein>
    <submittedName>
        <fullName evidence="1">Uncharacterized protein</fullName>
    </submittedName>
</protein>
<dbReference type="VEuPathDB" id="FungiDB:PAAG_11666"/>
<sequence>MVKVDSKVRIFPEERMDPSSSICTMAEIAGVLHPWFNHHCRDPVWRGSDSQQVWIGRRCRAESSAPHVSGTLYFAHGGH</sequence>
<name>A0A0A2V2J4_PARBA</name>
<reference evidence="1 2" key="1">
    <citation type="journal article" date="2011" name="PLoS Genet.">
        <title>Comparative genomic analysis of human fungal pathogens causing paracoccidioidomycosis.</title>
        <authorList>
            <person name="Desjardins C.A."/>
            <person name="Champion M.D."/>
            <person name="Holder J.W."/>
            <person name="Muszewska A."/>
            <person name="Goldberg J."/>
            <person name="Bailao A.M."/>
            <person name="Brigido M.M."/>
            <person name="Ferreira M.E."/>
            <person name="Garcia A.M."/>
            <person name="Grynberg M."/>
            <person name="Gujja S."/>
            <person name="Heiman D.I."/>
            <person name="Henn M.R."/>
            <person name="Kodira C.D."/>
            <person name="Leon-Narvaez H."/>
            <person name="Longo L.V."/>
            <person name="Ma L.J."/>
            <person name="Malavazi I."/>
            <person name="Matsuo A.L."/>
            <person name="Morais F.V."/>
            <person name="Pereira M."/>
            <person name="Rodriguez-Brito S."/>
            <person name="Sakthikumar S."/>
            <person name="Salem-Izacc S.M."/>
            <person name="Sykes S.M."/>
            <person name="Teixeira M.M."/>
            <person name="Vallejo M.C."/>
            <person name="Walter M.E."/>
            <person name="Yandava C."/>
            <person name="Young S."/>
            <person name="Zeng Q."/>
            <person name="Zucker J."/>
            <person name="Felipe M.S."/>
            <person name="Goldman G.H."/>
            <person name="Haas B.J."/>
            <person name="McEwen J.G."/>
            <person name="Nino-Vega G."/>
            <person name="Puccia R."/>
            <person name="San-Blas G."/>
            <person name="Soares C.M."/>
            <person name="Birren B.W."/>
            <person name="Cuomo C.A."/>
        </authorList>
    </citation>
    <scope>NUCLEOTIDE SEQUENCE [LARGE SCALE GENOMIC DNA]</scope>
    <source>
        <strain evidence="2">ATCC MYA-826 / Pb01</strain>
    </source>
</reference>
<accession>A0A0A2V2J4</accession>